<name>A0A8J2QMB2_9NEOP</name>
<gene>
    <name evidence="2" type="ORF">DCHRY22_LOCUS6652</name>
</gene>
<reference evidence="2" key="1">
    <citation type="submission" date="2021-09" db="EMBL/GenBank/DDBJ databases">
        <authorList>
            <person name="Martin H S."/>
        </authorList>
    </citation>
    <scope>NUCLEOTIDE SEQUENCE</scope>
</reference>
<feature type="region of interest" description="Disordered" evidence="1">
    <location>
        <begin position="174"/>
        <end position="213"/>
    </location>
</feature>
<proteinExistence type="predicted"/>
<sequence>MEPLRFFCQTPVWGDGRKMGNATGPMWPDSEWEMRGHRGTAGVDLDGVVYYPRCIPRTRILAECKEESGFVFVADSQTSATARVRDVSITNCFPEPTDVALPSAGSPLAEHILDIRVYYQNQILSEAKVSGSCLDARLITSTSEAGSIRDENLKTGDTHAAGNTTPTIEHFHEGNIGLHERPPPTTSTGTLAPRPDGGRGLTSYVTECSHEKH</sequence>
<evidence type="ECO:0000313" key="3">
    <source>
        <dbReference type="Proteomes" id="UP000789524"/>
    </source>
</evidence>
<comment type="caution">
    <text evidence="2">The sequence shown here is derived from an EMBL/GenBank/DDBJ whole genome shotgun (WGS) entry which is preliminary data.</text>
</comment>
<dbReference type="Proteomes" id="UP000789524">
    <property type="component" value="Unassembled WGS sequence"/>
</dbReference>
<evidence type="ECO:0000256" key="1">
    <source>
        <dbReference type="SAM" id="MobiDB-lite"/>
    </source>
</evidence>
<dbReference type="AlphaFoldDB" id="A0A8J2QMB2"/>
<accession>A0A8J2QMB2</accession>
<organism evidence="2 3">
    <name type="scientific">Danaus chrysippus</name>
    <name type="common">African queen</name>
    <dbReference type="NCBI Taxonomy" id="151541"/>
    <lineage>
        <taxon>Eukaryota</taxon>
        <taxon>Metazoa</taxon>
        <taxon>Ecdysozoa</taxon>
        <taxon>Arthropoda</taxon>
        <taxon>Hexapoda</taxon>
        <taxon>Insecta</taxon>
        <taxon>Pterygota</taxon>
        <taxon>Neoptera</taxon>
        <taxon>Endopterygota</taxon>
        <taxon>Lepidoptera</taxon>
        <taxon>Glossata</taxon>
        <taxon>Ditrysia</taxon>
        <taxon>Papilionoidea</taxon>
        <taxon>Nymphalidae</taxon>
        <taxon>Danainae</taxon>
        <taxon>Danaini</taxon>
        <taxon>Danaina</taxon>
        <taxon>Danaus</taxon>
        <taxon>Anosia</taxon>
    </lineage>
</organism>
<dbReference type="EMBL" id="CAKASE010000055">
    <property type="protein sequence ID" value="CAG9565895.1"/>
    <property type="molecule type" value="Genomic_DNA"/>
</dbReference>
<keyword evidence="3" id="KW-1185">Reference proteome</keyword>
<protein>
    <submittedName>
        <fullName evidence="2">(African queen) hypothetical protein</fullName>
    </submittedName>
</protein>
<dbReference type="OrthoDB" id="6939740at2759"/>
<evidence type="ECO:0000313" key="2">
    <source>
        <dbReference type="EMBL" id="CAG9565895.1"/>
    </source>
</evidence>